<name>A0A8S5TN00_9CAUD</name>
<evidence type="ECO:0000313" key="2">
    <source>
        <dbReference type="EMBL" id="DAF64510.1"/>
    </source>
</evidence>
<protein>
    <submittedName>
        <fullName evidence="2">Uncharacterized protein</fullName>
    </submittedName>
</protein>
<feature type="region of interest" description="Disordered" evidence="1">
    <location>
        <begin position="1"/>
        <end position="29"/>
    </location>
</feature>
<sequence length="29" mass="3222">MKDKKESLRTSLAASEGDPDCDFLRSAHL</sequence>
<dbReference type="EMBL" id="BK032862">
    <property type="protein sequence ID" value="DAF64510.1"/>
    <property type="molecule type" value="Genomic_DNA"/>
</dbReference>
<evidence type="ECO:0000256" key="1">
    <source>
        <dbReference type="SAM" id="MobiDB-lite"/>
    </source>
</evidence>
<reference evidence="2" key="1">
    <citation type="journal article" date="2021" name="Proc. Natl. Acad. Sci. U.S.A.">
        <title>A Catalog of Tens of Thousands of Viruses from Human Metagenomes Reveals Hidden Associations with Chronic Diseases.</title>
        <authorList>
            <person name="Tisza M.J."/>
            <person name="Buck C.B."/>
        </authorList>
    </citation>
    <scope>NUCLEOTIDE SEQUENCE</scope>
    <source>
        <strain evidence="2">Ctu6J18</strain>
    </source>
</reference>
<accession>A0A8S5TN00</accession>
<organism evidence="2">
    <name type="scientific">Myoviridae sp. ctu6J18</name>
    <dbReference type="NCBI Taxonomy" id="2827714"/>
    <lineage>
        <taxon>Viruses</taxon>
        <taxon>Duplodnaviria</taxon>
        <taxon>Heunggongvirae</taxon>
        <taxon>Uroviricota</taxon>
        <taxon>Caudoviricetes</taxon>
    </lineage>
</organism>
<proteinExistence type="predicted"/>